<evidence type="ECO:0000313" key="1">
    <source>
        <dbReference type="EMBL" id="RVT89270.1"/>
    </source>
</evidence>
<proteinExistence type="predicted"/>
<dbReference type="AlphaFoldDB" id="A0A437LV29"/>
<comment type="caution">
    <text evidence="1">The sequence shown here is derived from an EMBL/GenBank/DDBJ whole genome shotgun (WGS) entry which is preliminary data.</text>
</comment>
<sequence length="128" mass="13875">MPDAPKPATAFDPTPLIEAAKKAMPDLPPGVQIPIYGYNPYIQVNLYAILAWGERDAEQQARITTDAARIQGLREALADMEAACEERAALTAADAYIALLHCEGASDALRKLDRARGRARALLSERGE</sequence>
<gene>
    <name evidence="1" type="ORF">EOD42_25560</name>
</gene>
<reference evidence="1 2" key="1">
    <citation type="submission" date="2019-01" db="EMBL/GenBank/DDBJ databases">
        <authorList>
            <person name="Chen W.-M."/>
        </authorList>
    </citation>
    <scope>NUCLEOTIDE SEQUENCE [LARGE SCALE GENOMIC DNA]</scope>
    <source>
        <strain evidence="1 2">CCP-6</strain>
    </source>
</reference>
<dbReference type="RefSeq" id="WP_127790436.1">
    <property type="nucleotide sequence ID" value="NZ_SACL01000025.1"/>
</dbReference>
<accession>A0A437LV29</accession>
<name>A0A437LV29_9PROT</name>
<evidence type="ECO:0000313" key="2">
    <source>
        <dbReference type="Proteomes" id="UP000282957"/>
    </source>
</evidence>
<dbReference type="EMBL" id="SACL01000025">
    <property type="protein sequence ID" value="RVT89270.1"/>
    <property type="molecule type" value="Genomic_DNA"/>
</dbReference>
<protein>
    <submittedName>
        <fullName evidence="1">Uncharacterized protein</fullName>
    </submittedName>
</protein>
<organism evidence="1 2">
    <name type="scientific">Rhodovarius crocodyli</name>
    <dbReference type="NCBI Taxonomy" id="1979269"/>
    <lineage>
        <taxon>Bacteria</taxon>
        <taxon>Pseudomonadati</taxon>
        <taxon>Pseudomonadota</taxon>
        <taxon>Alphaproteobacteria</taxon>
        <taxon>Acetobacterales</taxon>
        <taxon>Roseomonadaceae</taxon>
        <taxon>Rhodovarius</taxon>
    </lineage>
</organism>
<keyword evidence="2" id="KW-1185">Reference proteome</keyword>
<dbReference type="Proteomes" id="UP000282957">
    <property type="component" value="Unassembled WGS sequence"/>
</dbReference>